<dbReference type="PANTHER" id="PTHR46218">
    <property type="entry name" value="LASP"/>
    <property type="match status" value="1"/>
</dbReference>
<protein>
    <recommendedName>
        <fullName evidence="3">LIM and SH3 domain protein 1</fullName>
    </recommendedName>
</protein>
<evidence type="ECO:0000313" key="18">
    <source>
        <dbReference type="Ensembl" id="ENSBMSP00010000877.1"/>
    </source>
</evidence>
<evidence type="ECO:0000256" key="5">
    <source>
        <dbReference type="ARBA" id="ARBA00022490"/>
    </source>
</evidence>
<keyword evidence="5" id="KW-0963">Cytoplasm</keyword>
<keyword evidence="4" id="KW-0813">Transport</keyword>
<keyword evidence="6" id="KW-0597">Phosphoprotein</keyword>
<evidence type="ECO:0000256" key="12">
    <source>
        <dbReference type="ARBA" id="ARBA00023065"/>
    </source>
</evidence>
<keyword evidence="7" id="KW-0479">Metal-binding</keyword>
<evidence type="ECO:0000256" key="11">
    <source>
        <dbReference type="ARBA" id="ARBA00023038"/>
    </source>
</evidence>
<keyword evidence="13" id="KW-0009">Actin-binding</keyword>
<dbReference type="AlphaFoldDB" id="A0A8C0C6L5"/>
<keyword evidence="10" id="KW-0007">Acetylation</keyword>
<keyword evidence="8" id="KW-0677">Repeat</keyword>
<feature type="domain" description="LIM zinc-binding" evidence="17">
    <location>
        <begin position="20"/>
        <end position="64"/>
    </location>
</feature>
<dbReference type="InterPro" id="IPR001781">
    <property type="entry name" value="Znf_LIM"/>
</dbReference>
<reference evidence="18" key="1">
    <citation type="submission" date="2023-09" db="UniProtKB">
        <authorList>
            <consortium name="Ensembl"/>
        </authorList>
    </citation>
    <scope>IDENTIFICATION</scope>
</reference>
<evidence type="ECO:0000256" key="9">
    <source>
        <dbReference type="ARBA" id="ARBA00022833"/>
    </source>
</evidence>
<comment type="subcellular location">
    <subcellularLocation>
        <location evidence="2">Cytoplasm</location>
        <location evidence="2">Cell cortex</location>
    </subcellularLocation>
    <subcellularLocation>
        <location evidence="1">Cytoplasm</location>
        <location evidence="1">Cytoskeleton</location>
    </subcellularLocation>
</comment>
<evidence type="ECO:0000256" key="3">
    <source>
        <dbReference type="ARBA" id="ARBA00020662"/>
    </source>
</evidence>
<evidence type="ECO:0000256" key="8">
    <source>
        <dbReference type="ARBA" id="ARBA00022737"/>
    </source>
</evidence>
<evidence type="ECO:0000256" key="13">
    <source>
        <dbReference type="ARBA" id="ARBA00023203"/>
    </source>
</evidence>
<evidence type="ECO:0000256" key="2">
    <source>
        <dbReference type="ARBA" id="ARBA00004544"/>
    </source>
</evidence>
<organism evidence="18">
    <name type="scientific">Balaenoptera musculus</name>
    <name type="common">Blue whale</name>
    <dbReference type="NCBI Taxonomy" id="9771"/>
    <lineage>
        <taxon>Eukaryota</taxon>
        <taxon>Metazoa</taxon>
        <taxon>Chordata</taxon>
        <taxon>Craniata</taxon>
        <taxon>Vertebrata</taxon>
        <taxon>Euteleostomi</taxon>
        <taxon>Mammalia</taxon>
        <taxon>Eutheria</taxon>
        <taxon>Laurasiatheria</taxon>
        <taxon>Artiodactyla</taxon>
        <taxon>Whippomorpha</taxon>
        <taxon>Cetacea</taxon>
        <taxon>Mysticeti</taxon>
        <taxon>Balaenopteridae</taxon>
        <taxon>Balaenoptera</taxon>
    </lineage>
</organism>
<keyword evidence="12" id="KW-0406">Ion transport</keyword>
<dbReference type="Ensembl" id="ENSBMST00010000966.1">
    <property type="protein sequence ID" value="ENSBMSP00010000877.1"/>
    <property type="gene ID" value="ENSBMSG00010000708.1"/>
</dbReference>
<dbReference type="GO" id="GO:0051015">
    <property type="term" value="F:actin filament binding"/>
    <property type="evidence" value="ECO:0007669"/>
    <property type="project" value="TreeGrafter"/>
</dbReference>
<evidence type="ECO:0000256" key="16">
    <source>
        <dbReference type="SAM" id="MobiDB-lite"/>
    </source>
</evidence>
<dbReference type="GO" id="GO:0005925">
    <property type="term" value="C:focal adhesion"/>
    <property type="evidence" value="ECO:0007669"/>
    <property type="project" value="TreeGrafter"/>
</dbReference>
<dbReference type="GO" id="GO:0005938">
    <property type="term" value="C:cell cortex"/>
    <property type="evidence" value="ECO:0007669"/>
    <property type="project" value="UniProtKB-SubCell"/>
</dbReference>
<sequence length="80" mass="9004">MEFSYIAPNPSRARGGEVLYPTEKVNCLRKFWPKACFHCGTCKVTLTVKNYKGYERKPRCNAHYPTPSFTTAAGSPKATE</sequence>
<dbReference type="GO" id="GO:0006811">
    <property type="term" value="P:monoatomic ion transport"/>
    <property type="evidence" value="ECO:0007669"/>
    <property type="project" value="UniProtKB-KW"/>
</dbReference>
<name>A0A8C0C6L5_BALMU</name>
<evidence type="ECO:0000256" key="15">
    <source>
        <dbReference type="ARBA" id="ARBA00025477"/>
    </source>
</evidence>
<feature type="region of interest" description="Disordered" evidence="16">
    <location>
        <begin position="60"/>
        <end position="80"/>
    </location>
</feature>
<dbReference type="GO" id="GO:0005856">
    <property type="term" value="C:cytoskeleton"/>
    <property type="evidence" value="ECO:0007669"/>
    <property type="project" value="UniProtKB-SubCell"/>
</dbReference>
<dbReference type="GO" id="GO:0046872">
    <property type="term" value="F:metal ion binding"/>
    <property type="evidence" value="ECO:0007669"/>
    <property type="project" value="UniProtKB-KW"/>
</dbReference>
<keyword evidence="14" id="KW-0206">Cytoskeleton</keyword>
<evidence type="ECO:0000256" key="10">
    <source>
        <dbReference type="ARBA" id="ARBA00022990"/>
    </source>
</evidence>
<dbReference type="Pfam" id="PF00412">
    <property type="entry name" value="LIM"/>
    <property type="match status" value="1"/>
</dbReference>
<proteinExistence type="predicted"/>
<evidence type="ECO:0000256" key="7">
    <source>
        <dbReference type="ARBA" id="ARBA00022723"/>
    </source>
</evidence>
<evidence type="ECO:0000256" key="6">
    <source>
        <dbReference type="ARBA" id="ARBA00022553"/>
    </source>
</evidence>
<dbReference type="InterPro" id="IPR051759">
    <property type="entry name" value="LIM-SH3_domain_protein"/>
</dbReference>
<dbReference type="OMA" id="YERKPRC"/>
<evidence type="ECO:0000259" key="17">
    <source>
        <dbReference type="Pfam" id="PF00412"/>
    </source>
</evidence>
<evidence type="ECO:0000256" key="4">
    <source>
        <dbReference type="ARBA" id="ARBA00022448"/>
    </source>
</evidence>
<dbReference type="Gene3D" id="2.10.110.10">
    <property type="entry name" value="Cysteine Rich Protein"/>
    <property type="match status" value="1"/>
</dbReference>
<evidence type="ECO:0000256" key="14">
    <source>
        <dbReference type="ARBA" id="ARBA00023212"/>
    </source>
</evidence>
<accession>A0A8C0C6L5</accession>
<comment type="function">
    <text evidence="15">Plays an important role in the regulation of dynamic actin-based, cytoskeletal activities. Agonist-dependent changes in LASP1 phosphorylation may also serve to regulate actin-associated ion transport activities, not only in the parietal cell but also in certain other F-actin-rich secretory epithelial cell types.</text>
</comment>
<dbReference type="GeneTree" id="ENSGT00940000154775"/>
<evidence type="ECO:0000256" key="1">
    <source>
        <dbReference type="ARBA" id="ARBA00004245"/>
    </source>
</evidence>
<keyword evidence="11" id="KW-0440">LIM domain</keyword>
<dbReference type="PANTHER" id="PTHR46218:SF2">
    <property type="entry name" value="LIM AND SH3 DOMAIN PROTEIN 1"/>
    <property type="match status" value="1"/>
</dbReference>
<keyword evidence="9" id="KW-0862">Zinc</keyword>